<evidence type="ECO:0000313" key="3">
    <source>
        <dbReference type="Proteomes" id="UP000812982"/>
    </source>
</evidence>
<name>A0ABS6KM50_9MYCO</name>
<feature type="domain" description="AB hydrolase-1" evidence="1">
    <location>
        <begin position="37"/>
        <end position="281"/>
    </location>
</feature>
<evidence type="ECO:0000313" key="2">
    <source>
        <dbReference type="EMBL" id="MBU9764677.1"/>
    </source>
</evidence>
<keyword evidence="2" id="KW-0378">Hydrolase</keyword>
<dbReference type="InterPro" id="IPR050266">
    <property type="entry name" value="AB_hydrolase_sf"/>
</dbReference>
<sequence>MTERKPHLRSVRELTPTLEFRTIHGYRRAFRVAGSGPALLLIHGIGDNSTTWHTVQSTLAQRFTVIAPDLLGHGASDKPRADYSVAAYANGMRDLLSVLDIDRVTVVGHSLGGGVAMQFAYQFPQLVDRLILVGAGGVTKDVNVALRIAALPLGSEALALLRLPMVLPALQVIGRAAGSVLGATGLGHDIPDMVRILADLPEPTASSAFARTLRAVVDWRGQVVTMLDRCYLTESVPVQLIWGDRDSVIPVSHAQLAHAAMPGSRLEIFAGSGHFPFHDDPDRFVEVVERFVDSTDPSVYDQDRLRSLLRTGLSESALSGSLDTQVAVLDAMGADERSAT</sequence>
<dbReference type="InterPro" id="IPR000073">
    <property type="entry name" value="AB_hydrolase_1"/>
</dbReference>
<reference evidence="2 3" key="1">
    <citation type="journal article" date="2021" name="Sci. Rep.">
        <title>Phenotypic and genomic hallmarks of a novel, potentially pathogenic rapidly growing Mycobacterium species related to the Mycobacterium fortuitum complex.</title>
        <authorList>
            <person name="Gharbi R."/>
            <person name="Khanna V."/>
            <person name="Frigui W."/>
            <person name="Mhenni B."/>
            <person name="Brosch R."/>
            <person name="Mardassi H."/>
        </authorList>
    </citation>
    <scope>NUCLEOTIDE SEQUENCE [LARGE SCALE GENOMIC DNA]</scope>
    <source>
        <strain evidence="2 3">TNTM28</strain>
    </source>
</reference>
<evidence type="ECO:0000259" key="1">
    <source>
        <dbReference type="Pfam" id="PF00561"/>
    </source>
</evidence>
<organism evidence="2 3">
    <name type="scientific">[Mycobacterium] fortunisiensis</name>
    <dbReference type="NCBI Taxonomy" id="2600579"/>
    <lineage>
        <taxon>Bacteria</taxon>
        <taxon>Bacillati</taxon>
        <taxon>Actinomycetota</taxon>
        <taxon>Actinomycetes</taxon>
        <taxon>Mycobacteriales</taxon>
        <taxon>Mycobacteriaceae</taxon>
        <taxon>Mycolicibacterium</taxon>
    </lineage>
</organism>
<comment type="caution">
    <text evidence="2">The sequence shown here is derived from an EMBL/GenBank/DDBJ whole genome shotgun (WGS) entry which is preliminary data.</text>
</comment>
<keyword evidence="3" id="KW-1185">Reference proteome</keyword>
<dbReference type="Proteomes" id="UP000812982">
    <property type="component" value="Unassembled WGS sequence"/>
</dbReference>
<dbReference type="EMBL" id="VOMB01000016">
    <property type="protein sequence ID" value="MBU9764677.1"/>
    <property type="molecule type" value="Genomic_DNA"/>
</dbReference>
<dbReference type="PANTHER" id="PTHR43798">
    <property type="entry name" value="MONOACYLGLYCEROL LIPASE"/>
    <property type="match status" value="1"/>
</dbReference>
<dbReference type="RefSeq" id="WP_217157434.1">
    <property type="nucleotide sequence ID" value="NZ_VOMB01000016.1"/>
</dbReference>
<dbReference type="GO" id="GO:0016787">
    <property type="term" value="F:hydrolase activity"/>
    <property type="evidence" value="ECO:0007669"/>
    <property type="project" value="UniProtKB-KW"/>
</dbReference>
<proteinExistence type="predicted"/>
<gene>
    <name evidence="2" type="ORF">FR943_12560</name>
</gene>
<accession>A0ABS6KM50</accession>
<dbReference type="Pfam" id="PF00561">
    <property type="entry name" value="Abhydrolase_1"/>
    <property type="match status" value="1"/>
</dbReference>
<dbReference type="PANTHER" id="PTHR43798:SF33">
    <property type="entry name" value="HYDROLASE, PUTATIVE (AFU_ORTHOLOGUE AFUA_2G14860)-RELATED"/>
    <property type="match status" value="1"/>
</dbReference>
<protein>
    <submittedName>
        <fullName evidence="2">Alpha/beta hydrolase</fullName>
    </submittedName>
</protein>